<comment type="caution">
    <text evidence="2">The sequence shown here is derived from an EMBL/GenBank/DDBJ whole genome shotgun (WGS) entry which is preliminary data.</text>
</comment>
<sequence length="139" mass="15530">MSNEKLHQSIYSKLLDVVPDLHTIESNGKSVVGGGIMDLCFDVLSRSDSKIVIALSHYYKHPSGDMIADPDMEIAVYPKRQVAEALSFQDATIYRTVYSSDRLIVDIRAKKDLNDFLNFWLTNLIQQGHSIKVGVDGDA</sequence>
<dbReference type="InterPro" id="IPR054203">
    <property type="entry name" value="DUF6908"/>
</dbReference>
<dbReference type="Pfam" id="PF21849">
    <property type="entry name" value="DUF6908"/>
    <property type="match status" value="1"/>
</dbReference>
<dbReference type="Proteomes" id="UP000637632">
    <property type="component" value="Unassembled WGS sequence"/>
</dbReference>
<reference evidence="2 3" key="1">
    <citation type="submission" date="2020-08" db="EMBL/GenBank/DDBJ databases">
        <title>Novel species isolated from subtropical streams in China.</title>
        <authorList>
            <person name="Lu H."/>
        </authorList>
    </citation>
    <scope>NUCLEOTIDE SEQUENCE [LARGE SCALE GENOMIC DNA]</scope>
    <source>
        <strain evidence="2 3">CCTCC AB 2015119</strain>
    </source>
</reference>
<feature type="domain" description="DUF6908" evidence="1">
    <location>
        <begin position="30"/>
        <end position="129"/>
    </location>
</feature>
<evidence type="ECO:0000313" key="3">
    <source>
        <dbReference type="Proteomes" id="UP000637632"/>
    </source>
</evidence>
<proteinExistence type="predicted"/>
<protein>
    <submittedName>
        <fullName evidence="2">DUF1249 domain-containing protein</fullName>
    </submittedName>
</protein>
<organism evidence="2 3">
    <name type="scientific">Undibacterium aquatile</name>
    <dbReference type="NCBI Taxonomy" id="1537398"/>
    <lineage>
        <taxon>Bacteria</taxon>
        <taxon>Pseudomonadati</taxon>
        <taxon>Pseudomonadota</taxon>
        <taxon>Betaproteobacteria</taxon>
        <taxon>Burkholderiales</taxon>
        <taxon>Oxalobacteraceae</taxon>
        <taxon>Undibacterium</taxon>
    </lineage>
</organism>
<evidence type="ECO:0000259" key="1">
    <source>
        <dbReference type="Pfam" id="PF21849"/>
    </source>
</evidence>
<evidence type="ECO:0000313" key="2">
    <source>
        <dbReference type="EMBL" id="MBC3810104.1"/>
    </source>
</evidence>
<name>A0ABR6XCS7_9BURK</name>
<dbReference type="EMBL" id="JACOFT010000001">
    <property type="protein sequence ID" value="MBC3810104.1"/>
    <property type="molecule type" value="Genomic_DNA"/>
</dbReference>
<dbReference type="RefSeq" id="WP_190476861.1">
    <property type="nucleotide sequence ID" value="NZ_JACOFT010000001.1"/>
</dbReference>
<keyword evidence="3" id="KW-1185">Reference proteome</keyword>
<accession>A0ABR6XCS7</accession>
<gene>
    <name evidence="2" type="ORF">H8K26_01505</name>
</gene>